<evidence type="ECO:0008006" key="4">
    <source>
        <dbReference type="Google" id="ProtNLM"/>
    </source>
</evidence>
<gene>
    <name evidence="2" type="primary">23</name>
    <name evidence="2" type="ORF">SEA_LILMCDREAMY_23</name>
</gene>
<name>A0A5P8D6H6_9CAUD</name>
<keyword evidence="3" id="KW-1185">Reference proteome</keyword>
<dbReference type="InterPro" id="IPR056927">
    <property type="entry name" value="Phage_TAC"/>
</dbReference>
<feature type="compositionally biased region" description="Acidic residues" evidence="1">
    <location>
        <begin position="31"/>
        <end position="42"/>
    </location>
</feature>
<accession>A0A5P8D6H6</accession>
<proteinExistence type="predicted"/>
<dbReference type="EMBL" id="MN284893">
    <property type="protein sequence ID" value="QFP94643.1"/>
    <property type="molecule type" value="Genomic_DNA"/>
</dbReference>
<reference evidence="2 3" key="1">
    <citation type="submission" date="2019-08" db="EMBL/GenBank/DDBJ databases">
        <authorList>
            <person name="Lippold A."/>
            <person name="Marlatt M."/>
            <person name="Cooper K."/>
            <person name="Frohnapfel E."/>
            <person name="Glenski M."/>
            <person name="Johnson H."/>
            <person name="Johnson K."/>
            <person name="Tjaden E."/>
            <person name="Troeh S."/>
            <person name="Hayes S."/>
            <person name="Ettinger A.-S.H."/>
            <person name="Ettinger W.F."/>
            <person name="Haydock J."/>
            <person name="Anders K.R."/>
            <person name="Garlena R.A."/>
            <person name="Russell D.A."/>
            <person name="Pope W.H."/>
            <person name="Jacobs-Sera D."/>
            <person name="Hatfull G.F."/>
        </authorList>
    </citation>
    <scope>NUCLEOTIDE SEQUENCE [LARGE SCALE GENOMIC DNA]</scope>
</reference>
<dbReference type="GeneID" id="60320993"/>
<dbReference type="Pfam" id="PF23781">
    <property type="entry name" value="Phage_TAC_16"/>
    <property type="match status" value="1"/>
</dbReference>
<sequence>MAEFGTGGTKIDPPKIAPQAEPTGDQLAPPPDDDDDNVIDVETDSTAAAIADLATDHADDPRDTVKAEVVDSNDVPSSSSPGTAVALAEKFDVATTGEKWDHDFLTFEGDRLGIRVPTRQALAAFSLATGKYVDVGVKNDLTGLFIARHLSTESYGRVFSRLMDPDDEGYDVDTVGELFNAIVTASLQPTEGDDKKA</sequence>
<evidence type="ECO:0000313" key="2">
    <source>
        <dbReference type="EMBL" id="QFP94643.1"/>
    </source>
</evidence>
<evidence type="ECO:0000313" key="3">
    <source>
        <dbReference type="Proteomes" id="UP000325405"/>
    </source>
</evidence>
<dbReference type="RefSeq" id="YP_009949587.1">
    <property type="nucleotide sequence ID" value="NC_051582.1"/>
</dbReference>
<protein>
    <recommendedName>
        <fullName evidence="4">Tail assembly chaperone</fullName>
    </recommendedName>
</protein>
<feature type="region of interest" description="Disordered" evidence="1">
    <location>
        <begin position="1"/>
        <end position="42"/>
    </location>
</feature>
<dbReference type="Proteomes" id="UP000325405">
    <property type="component" value="Segment"/>
</dbReference>
<evidence type="ECO:0000256" key="1">
    <source>
        <dbReference type="SAM" id="MobiDB-lite"/>
    </source>
</evidence>
<dbReference type="KEGG" id="vg:60320993"/>
<organism evidence="2 3">
    <name type="scientific">Mycobacterium phage LilMcDreamy</name>
    <dbReference type="NCBI Taxonomy" id="2652422"/>
    <lineage>
        <taxon>Viruses</taxon>
        <taxon>Duplodnaviria</taxon>
        <taxon>Heunggongvirae</taxon>
        <taxon>Uroviricota</taxon>
        <taxon>Caudoviricetes</taxon>
        <taxon>Bclasvirinae</taxon>
        <taxon>Lilmcdreamyvirus</taxon>
        <taxon>Lilmcdreamyvirus lilmcdreamy</taxon>
    </lineage>
</organism>